<protein>
    <recommendedName>
        <fullName evidence="12">Exo-1,3-beta-glucanase D</fullName>
    </recommendedName>
</protein>
<sequence length="390" mass="45001">MKIKGVNLGNWLVLEKWMSSAIWTGTDAEDEYYLPQGLLKEVYEARIKMHRAEYISERDFARIKKIGMNSVRIPIPYFIFGNRPPFIGCIDELDRAFSWAEKYDLKILIDLHTVPMSQNGFDNGGLSGVCKWAHLPEEVDFVLDVLEKLAKRYGHRKGLLGIEPINEPVSEEIWESLGVQKRYPPVDKQLAEGSRPISFEWLTTFYDRAAERILPNIGDDKFIVFHDGFRLNAWEGYLTQKKYKGRVILDTHQYLMIAEATGCEQSLEGYKKFIEEHFEKELAKVQEYVPVVVGEWCIFNSFCVGADTKGGQSVLNGVDTSDATEVSPEVKKDVYMQLSEMQLKVWEKGSGYFYWTYKMLLDPSNDAAWRGWDCWDLGKCVDEGWFPETV</sequence>
<proteinExistence type="inferred from homology"/>
<accession>A0A927W7C4</accession>
<evidence type="ECO:0000256" key="7">
    <source>
        <dbReference type="ARBA" id="ARBA00023136"/>
    </source>
</evidence>
<keyword evidence="10" id="KW-0961">Cell wall biogenesis/degradation</keyword>
<keyword evidence="7" id="KW-0472">Membrane</keyword>
<dbReference type="InterPro" id="IPR050386">
    <property type="entry name" value="Glycosyl_hydrolase_5"/>
</dbReference>
<evidence type="ECO:0000256" key="8">
    <source>
        <dbReference type="ARBA" id="ARBA00023180"/>
    </source>
</evidence>
<keyword evidence="5" id="KW-0735">Signal-anchor</keyword>
<evidence type="ECO:0000256" key="6">
    <source>
        <dbReference type="ARBA" id="ARBA00022989"/>
    </source>
</evidence>
<dbReference type="InterPro" id="IPR017853">
    <property type="entry name" value="GH"/>
</dbReference>
<evidence type="ECO:0000256" key="11">
    <source>
        <dbReference type="ARBA" id="ARBA00037126"/>
    </source>
</evidence>
<evidence type="ECO:0000259" key="14">
    <source>
        <dbReference type="Pfam" id="PF00150"/>
    </source>
</evidence>
<dbReference type="GO" id="GO:0005886">
    <property type="term" value="C:plasma membrane"/>
    <property type="evidence" value="ECO:0007669"/>
    <property type="project" value="UniProtKB-SubCell"/>
</dbReference>
<dbReference type="Gene3D" id="3.20.20.80">
    <property type="entry name" value="Glycosidases"/>
    <property type="match status" value="1"/>
</dbReference>
<comment type="function">
    <text evidence="11">Glucosidase involved in the degradation of cellulosic biomass. Active on lichenan.</text>
</comment>
<evidence type="ECO:0000256" key="9">
    <source>
        <dbReference type="ARBA" id="ARBA00023295"/>
    </source>
</evidence>
<dbReference type="GO" id="GO:0005576">
    <property type="term" value="C:extracellular region"/>
    <property type="evidence" value="ECO:0007669"/>
    <property type="project" value="TreeGrafter"/>
</dbReference>
<comment type="caution">
    <text evidence="15">The sequence shown here is derived from an EMBL/GenBank/DDBJ whole genome shotgun (WGS) entry which is preliminary data.</text>
</comment>
<keyword evidence="4 13" id="KW-0378">Hydrolase</keyword>
<evidence type="ECO:0000256" key="4">
    <source>
        <dbReference type="ARBA" id="ARBA00022801"/>
    </source>
</evidence>
<evidence type="ECO:0000256" key="10">
    <source>
        <dbReference type="ARBA" id="ARBA00023316"/>
    </source>
</evidence>
<dbReference type="GO" id="GO:0009251">
    <property type="term" value="P:glucan catabolic process"/>
    <property type="evidence" value="ECO:0007669"/>
    <property type="project" value="TreeGrafter"/>
</dbReference>
<comment type="similarity">
    <text evidence="13">Belongs to the glycosyl hydrolase 5 (cellulase A) family.</text>
</comment>
<dbReference type="PANTHER" id="PTHR31297:SF34">
    <property type="entry name" value="GLUCAN 1,3-BETA-GLUCOSIDASE 2"/>
    <property type="match status" value="1"/>
</dbReference>
<keyword evidence="2" id="KW-1003">Cell membrane</keyword>
<evidence type="ECO:0000256" key="13">
    <source>
        <dbReference type="RuleBase" id="RU361153"/>
    </source>
</evidence>
<keyword evidence="6" id="KW-1133">Transmembrane helix</keyword>
<evidence type="ECO:0000256" key="3">
    <source>
        <dbReference type="ARBA" id="ARBA00022692"/>
    </source>
</evidence>
<dbReference type="Pfam" id="PF00150">
    <property type="entry name" value="Cellulase"/>
    <property type="match status" value="1"/>
</dbReference>
<feature type="domain" description="Glycoside hydrolase family 5" evidence="14">
    <location>
        <begin position="54"/>
        <end position="297"/>
    </location>
</feature>
<keyword evidence="8" id="KW-0325">Glycoprotein</keyword>
<evidence type="ECO:0000256" key="5">
    <source>
        <dbReference type="ARBA" id="ARBA00022968"/>
    </source>
</evidence>
<dbReference type="InterPro" id="IPR001547">
    <property type="entry name" value="Glyco_hydro_5"/>
</dbReference>
<dbReference type="GO" id="GO:0008422">
    <property type="term" value="F:beta-glucosidase activity"/>
    <property type="evidence" value="ECO:0007669"/>
    <property type="project" value="TreeGrafter"/>
</dbReference>
<organism evidence="15 16">
    <name type="scientific">Clostridium sulfidigenes</name>
    <dbReference type="NCBI Taxonomy" id="318464"/>
    <lineage>
        <taxon>Bacteria</taxon>
        <taxon>Bacillati</taxon>
        <taxon>Bacillota</taxon>
        <taxon>Clostridia</taxon>
        <taxon>Eubacteriales</taxon>
        <taxon>Clostridiaceae</taxon>
        <taxon>Clostridium</taxon>
    </lineage>
</organism>
<dbReference type="GO" id="GO:0071555">
    <property type="term" value="P:cell wall organization"/>
    <property type="evidence" value="ECO:0007669"/>
    <property type="project" value="UniProtKB-KW"/>
</dbReference>
<dbReference type="PANTHER" id="PTHR31297">
    <property type="entry name" value="GLUCAN ENDO-1,6-BETA-GLUCOSIDASE B"/>
    <property type="match status" value="1"/>
</dbReference>
<keyword evidence="9 13" id="KW-0326">Glycosidase</keyword>
<keyword evidence="3" id="KW-0812">Transmembrane</keyword>
<evidence type="ECO:0000256" key="12">
    <source>
        <dbReference type="ARBA" id="ARBA00041260"/>
    </source>
</evidence>
<comment type="subcellular location">
    <subcellularLocation>
        <location evidence="1">Cell membrane</location>
        <topology evidence="1">Single-pass type II membrane protein</topology>
    </subcellularLocation>
</comment>
<dbReference type="GO" id="GO:0009986">
    <property type="term" value="C:cell surface"/>
    <property type="evidence" value="ECO:0007669"/>
    <property type="project" value="TreeGrafter"/>
</dbReference>
<dbReference type="AlphaFoldDB" id="A0A927W7C4"/>
<name>A0A927W7C4_9CLOT</name>
<reference evidence="15" key="1">
    <citation type="submission" date="2019-04" db="EMBL/GenBank/DDBJ databases">
        <title>Evolution of Biomass-Degrading Anaerobic Consortia Revealed by Metagenomics.</title>
        <authorList>
            <person name="Peng X."/>
        </authorList>
    </citation>
    <scope>NUCLEOTIDE SEQUENCE</scope>
    <source>
        <strain evidence="15">SIG254</strain>
    </source>
</reference>
<dbReference type="EMBL" id="SVCM01000212">
    <property type="protein sequence ID" value="MBE6061922.1"/>
    <property type="molecule type" value="Genomic_DNA"/>
</dbReference>
<dbReference type="Proteomes" id="UP000768462">
    <property type="component" value="Unassembled WGS sequence"/>
</dbReference>
<gene>
    <name evidence="15" type="ORF">E7215_17425</name>
</gene>
<evidence type="ECO:0000313" key="16">
    <source>
        <dbReference type="Proteomes" id="UP000768462"/>
    </source>
</evidence>
<evidence type="ECO:0000313" key="15">
    <source>
        <dbReference type="EMBL" id="MBE6061922.1"/>
    </source>
</evidence>
<dbReference type="SUPFAM" id="SSF51445">
    <property type="entry name" value="(Trans)glycosidases"/>
    <property type="match status" value="1"/>
</dbReference>
<evidence type="ECO:0000256" key="1">
    <source>
        <dbReference type="ARBA" id="ARBA00004401"/>
    </source>
</evidence>
<evidence type="ECO:0000256" key="2">
    <source>
        <dbReference type="ARBA" id="ARBA00022475"/>
    </source>
</evidence>